<dbReference type="Proteomes" id="UP000654075">
    <property type="component" value="Unassembled WGS sequence"/>
</dbReference>
<keyword evidence="3" id="KW-1185">Reference proteome</keyword>
<dbReference type="GO" id="GO:0003723">
    <property type="term" value="F:RNA binding"/>
    <property type="evidence" value="ECO:0007669"/>
    <property type="project" value="InterPro"/>
</dbReference>
<dbReference type="OrthoDB" id="10252687at2759"/>
<dbReference type="GO" id="GO:0003690">
    <property type="term" value="F:double-stranded DNA binding"/>
    <property type="evidence" value="ECO:0007669"/>
    <property type="project" value="InterPro"/>
</dbReference>
<dbReference type="SMART" id="SM00753">
    <property type="entry name" value="PAM"/>
    <property type="match status" value="1"/>
</dbReference>
<dbReference type="InterPro" id="IPR036388">
    <property type="entry name" value="WH-like_DNA-bd_sf"/>
</dbReference>
<dbReference type="GO" id="GO:0016973">
    <property type="term" value="P:poly(A)+ mRNA export from nucleus"/>
    <property type="evidence" value="ECO:0007669"/>
    <property type="project" value="TreeGrafter"/>
</dbReference>
<organism evidence="2 3">
    <name type="scientific">Polarella glacialis</name>
    <name type="common">Dinoflagellate</name>
    <dbReference type="NCBI Taxonomy" id="89957"/>
    <lineage>
        <taxon>Eukaryota</taxon>
        <taxon>Sar</taxon>
        <taxon>Alveolata</taxon>
        <taxon>Dinophyceae</taxon>
        <taxon>Suessiales</taxon>
        <taxon>Suessiaceae</taxon>
        <taxon>Polarella</taxon>
    </lineage>
</organism>
<dbReference type="Gene3D" id="1.10.10.10">
    <property type="entry name" value="Winged helix-like DNA-binding domain superfamily/Winged helix DNA-binding domain"/>
    <property type="match status" value="1"/>
</dbReference>
<feature type="region of interest" description="Disordered" evidence="1">
    <location>
        <begin position="359"/>
        <end position="420"/>
    </location>
</feature>
<sequence length="1997" mass="221881">MASCLNIPETQILVNYPGDADGLFWHWRVLFHKVNEVGRWIIGTPDEEVYEENFVNVDIRPLARGAAYPADIFAETYAPETADMMIGGQGIAAMRVAAQGRALVFGLGPVAAAAVTLNEGRWLIADVDHKDFGNEIAEGELLDPARTVTLVHGAEEKKLHVFKDKVVTLERVIEVDVWKQSKRPGLPGGSAGDLRLLGNQVNGANNRVMGLSRALELMTEHRFDDWPHKGPKAVREFLESVLEAGGDLQVYHGHFMRKSGLAENSACSHELKSLLGILRLGLSYDQVDIGNLASFEAAVRRIIEIQHAVRRNPQHPVFDGLDQSTIGSVDSVGGARAAEYGQWLSDQQKSEAKFLKNQREFRDEQAAERKKDSGGGSGRGEGRGDGQGRGRGKKKEKAMTRSRGSGGVVPASTSVTTKEPVRGVTRAVKAVAAVAAGSLGLTGSSGKGGFNSNPCMYGDGRNHGDPFPMSVPSVKPPGLDWDRTSASNGGVRRGEARSKAIRLSESISSLNALACSTAHGIRGSREKFFKTPASPPAGYSSGQLSVLGRAVEKIERYGPCPGGLTPRECFGEIIRSTDGYSMESKNVAPYQPELLKVLKDGGAYPKPAVGLLPPEVARALQEPQTFMIRSEEEMQHWRSSNPSFMPHWDETLKQSRSKRLELYKSLHAKGLLTYRRKIRSKCGIFFVWKSSKKGIRMIVDARMTNAFFRRPPRTRLGGGGALATLDTYLSDEEWAELKEEAGCFSEEPELEGATGDVQDAYFQYDLDELAEWFGFDDPFSAEELGVTFLQGEAVEEHERLFPCMRAMSQGWSWALHFCQAAVRHKMALGLGEEGRLVEEGLPAPSMLHGPVGSVYVDNLAVLGHVAEEVKDTFARVKGELVAVGFSLHELSEGEALIQNVGLVIDKVGQKLRHKNFRAWRLYLGLKYLLTLKKITGEVLRMFLGHIVHYCTLMRPALSILVHSYAVAFSSLGKTVKFPACVKSELRLFMGLIFVAEVNLAAPHSEEMGCGDASGRGYAFMTSRVSLEESRELHRHNERWRFIEVEVDRGGPGALQPEGWTADFEVAPSAYGNWMLQQAGLPAEGSGVLEQGPLNRKEKVRLKSRRIIKEFELVGSVPRLPEAVCEETRWRTIKEGRWNRNEAIHLKEGRVALMSLRRQSRVVRNHGKRFLTLNDNLSSLLAQAKGRAKRYDLTALCRRSAALQLGCDIPWHQRYIESERNPADAGSRRFVESRQQQGKEQGSSKQKDFLDRELHSRGDSEDRSGSLESPLKVMVGSSHFASTVDAQGRSCAGSKASTWSEATALGPQATWGLREVNNGKAFNLSNIKESPNGTGRLRLLGSTPLNCVTSGLTCFCQSHLLEPHSVTGNQSFFRAFEMKSEKSLGLPSRSSGSVTSLAQGTGSHRGPTQSIRGARKTIAKERATKVDTEQAGFLRNRTVRNQTTRELYCNAVAKFTAFALTLGAILSCIEDVDRALEKYFETLFIQGSSQYVASCTLCGWAFLNPAMSTKPRHHFPLSKAALKGWKNLEPGGSKDPCPFEVCLMIAGWFLDKGYKHWSLVLSPSVEGVPTKVGEFDDSLIVGSKGREWISKVLEKLWRHSNPNATLFSFSLREIETQFRNASAALGLGLLKLSPHTLRHGGPSHDIYFELRSLAEVLSLYLLSLKAREEGESVRELELVCTCLKTWVQRYIEAEGSGLWMTPLMIYLSLLARRVALQLDQAKRSEANSDAYLKKLVEIHRELFQKLNKERTRRAGHVWVCCELLRAYFTLGQVSQCSFLLTAVTQSLNKDGFNPTDLPKAICVTFYYYWGKHCVFDHNLRDADEKLSWAFDNCPEKSKSNRRKILLYLVPCKLRLGVLPTQALLQKYDLDVFIDIVKAIREGNVELFTKKMEESAADFIKMGTYLLMMKLKFMVMRNLCKGVHHEVRLRLGENAKHQLDLAPFEHVFNWQDGCDADETACALSNLIHLGAVKGYLSHERRKMVFAKDLPFPPPSKWRV</sequence>
<dbReference type="GO" id="GO:0006368">
    <property type="term" value="P:transcription elongation by RNA polymerase II"/>
    <property type="evidence" value="ECO:0007669"/>
    <property type="project" value="TreeGrafter"/>
</dbReference>
<evidence type="ECO:0000256" key="1">
    <source>
        <dbReference type="SAM" id="MobiDB-lite"/>
    </source>
</evidence>
<dbReference type="PANTHER" id="PTHR12732:SF0">
    <property type="entry name" value="PCI DOMAIN-CONTAINING PROTEIN 2"/>
    <property type="match status" value="1"/>
</dbReference>
<dbReference type="GO" id="GO:0070390">
    <property type="term" value="C:transcription export complex 2"/>
    <property type="evidence" value="ECO:0007669"/>
    <property type="project" value="TreeGrafter"/>
</dbReference>
<feature type="compositionally biased region" description="Basic and acidic residues" evidence="1">
    <location>
        <begin position="1244"/>
        <end position="1264"/>
    </location>
</feature>
<protein>
    <submittedName>
        <fullName evidence="2">Uncharacterized protein</fullName>
    </submittedName>
</protein>
<feature type="compositionally biased region" description="Basic and acidic residues" evidence="1">
    <location>
        <begin position="359"/>
        <end position="373"/>
    </location>
</feature>
<reference evidence="2" key="1">
    <citation type="submission" date="2021-02" db="EMBL/GenBank/DDBJ databases">
        <authorList>
            <person name="Dougan E. K."/>
            <person name="Rhodes N."/>
            <person name="Thang M."/>
            <person name="Chan C."/>
        </authorList>
    </citation>
    <scope>NUCLEOTIDE SEQUENCE</scope>
</reference>
<gene>
    <name evidence="2" type="ORF">PGLA1383_LOCUS3418</name>
</gene>
<dbReference type="GO" id="GO:0000973">
    <property type="term" value="P:post-transcriptional tethering of RNA polymerase II gene DNA at nuclear periphery"/>
    <property type="evidence" value="ECO:0007669"/>
    <property type="project" value="TreeGrafter"/>
</dbReference>
<evidence type="ECO:0000313" key="3">
    <source>
        <dbReference type="Proteomes" id="UP000654075"/>
    </source>
</evidence>
<feature type="compositionally biased region" description="Low complexity" evidence="1">
    <location>
        <begin position="1232"/>
        <end position="1243"/>
    </location>
</feature>
<proteinExistence type="predicted"/>
<feature type="region of interest" description="Disordered" evidence="1">
    <location>
        <begin position="1383"/>
        <end position="1409"/>
    </location>
</feature>
<accession>A0A813D7W4</accession>
<evidence type="ECO:0000313" key="2">
    <source>
        <dbReference type="EMBL" id="CAE8584489.1"/>
    </source>
</evidence>
<feature type="region of interest" description="Disordered" evidence="1">
    <location>
        <begin position="1219"/>
        <end position="1267"/>
    </location>
</feature>
<feature type="compositionally biased region" description="Basic and acidic residues" evidence="1">
    <location>
        <begin position="1219"/>
        <end position="1231"/>
    </location>
</feature>
<comment type="caution">
    <text evidence="2">The sequence shown here is derived from an EMBL/GenBank/DDBJ whole genome shotgun (WGS) entry which is preliminary data.</text>
</comment>
<dbReference type="InterPro" id="IPR045114">
    <property type="entry name" value="Csn12-like"/>
</dbReference>
<name>A0A813D7W4_POLGL</name>
<dbReference type="EMBL" id="CAJNNV010001197">
    <property type="protein sequence ID" value="CAE8584489.1"/>
    <property type="molecule type" value="Genomic_DNA"/>
</dbReference>
<dbReference type="PANTHER" id="PTHR12732">
    <property type="entry name" value="UNCHARACTERIZED PROTEASOME COMPONENT REGION PCI-CONTAINING"/>
    <property type="match status" value="1"/>
</dbReference>
<feature type="compositionally biased region" description="Polar residues" evidence="1">
    <location>
        <begin position="1387"/>
        <end position="1409"/>
    </location>
</feature>